<evidence type="ECO:0000313" key="1">
    <source>
        <dbReference type="EMBL" id="CCD51135.1"/>
    </source>
</evidence>
<dbReference type="Proteomes" id="UP000008177">
    <property type="component" value="Unplaced contigs"/>
</dbReference>
<proteinExistence type="predicted"/>
<reference evidence="2" key="1">
    <citation type="journal article" date="2011" name="PLoS Genet.">
        <title>Genomic analysis of the necrotrophic fungal pathogens Sclerotinia sclerotiorum and Botrytis cinerea.</title>
        <authorList>
            <person name="Amselem J."/>
            <person name="Cuomo C.A."/>
            <person name="van Kan J.A."/>
            <person name="Viaud M."/>
            <person name="Benito E.P."/>
            <person name="Couloux A."/>
            <person name="Coutinho P.M."/>
            <person name="de Vries R.P."/>
            <person name="Dyer P.S."/>
            <person name="Fillinger S."/>
            <person name="Fournier E."/>
            <person name="Gout L."/>
            <person name="Hahn M."/>
            <person name="Kohn L."/>
            <person name="Lapalu N."/>
            <person name="Plummer K.M."/>
            <person name="Pradier J.M."/>
            <person name="Quevillon E."/>
            <person name="Sharon A."/>
            <person name="Simon A."/>
            <person name="ten Have A."/>
            <person name="Tudzynski B."/>
            <person name="Tudzynski P."/>
            <person name="Wincker P."/>
            <person name="Andrew M."/>
            <person name="Anthouard V."/>
            <person name="Beever R.E."/>
            <person name="Beffa R."/>
            <person name="Benoit I."/>
            <person name="Bouzid O."/>
            <person name="Brault B."/>
            <person name="Chen Z."/>
            <person name="Choquer M."/>
            <person name="Collemare J."/>
            <person name="Cotton P."/>
            <person name="Danchin E.G."/>
            <person name="Da Silva C."/>
            <person name="Gautier A."/>
            <person name="Giraud C."/>
            <person name="Giraud T."/>
            <person name="Gonzalez C."/>
            <person name="Grossetete S."/>
            <person name="Guldener U."/>
            <person name="Henrissat B."/>
            <person name="Howlett B.J."/>
            <person name="Kodira C."/>
            <person name="Kretschmer M."/>
            <person name="Lappartient A."/>
            <person name="Leroch M."/>
            <person name="Levis C."/>
            <person name="Mauceli E."/>
            <person name="Neuveglise C."/>
            <person name="Oeser B."/>
            <person name="Pearson M."/>
            <person name="Poulain J."/>
            <person name="Poussereau N."/>
            <person name="Quesneville H."/>
            <person name="Rascle C."/>
            <person name="Schumacher J."/>
            <person name="Segurens B."/>
            <person name="Sexton A."/>
            <person name="Silva E."/>
            <person name="Sirven C."/>
            <person name="Soanes D.M."/>
            <person name="Talbot N.J."/>
            <person name="Templeton M."/>
            <person name="Yandava C."/>
            <person name="Yarden O."/>
            <person name="Zeng Q."/>
            <person name="Rollins J.A."/>
            <person name="Lebrun M.H."/>
            <person name="Dickman M."/>
        </authorList>
    </citation>
    <scope>NUCLEOTIDE SEQUENCE [LARGE SCALE GENOMIC DNA]</scope>
    <source>
        <strain evidence="2">T4</strain>
    </source>
</reference>
<dbReference type="InParanoid" id="G2YHE8"/>
<accession>G2YHE8</accession>
<dbReference type="HOGENOM" id="CLU_3279382_0_0_1"/>
<protein>
    <submittedName>
        <fullName evidence="1">Uncharacterized protein</fullName>
    </submittedName>
</protein>
<dbReference type="AlphaFoldDB" id="G2YHE8"/>
<name>G2YHE8_BOTF4</name>
<evidence type="ECO:0000313" key="2">
    <source>
        <dbReference type="Proteomes" id="UP000008177"/>
    </source>
</evidence>
<gene>
    <name evidence="1" type="ORF">BofuT4_uP084970.1</name>
</gene>
<organism evidence="1 2">
    <name type="scientific">Botryotinia fuckeliana (strain T4)</name>
    <name type="common">Noble rot fungus</name>
    <name type="synonym">Botrytis cinerea</name>
    <dbReference type="NCBI Taxonomy" id="999810"/>
    <lineage>
        <taxon>Eukaryota</taxon>
        <taxon>Fungi</taxon>
        <taxon>Dikarya</taxon>
        <taxon>Ascomycota</taxon>
        <taxon>Pezizomycotina</taxon>
        <taxon>Leotiomycetes</taxon>
        <taxon>Helotiales</taxon>
        <taxon>Sclerotiniaceae</taxon>
        <taxon>Botrytis</taxon>
    </lineage>
</organism>
<dbReference type="EMBL" id="FQ790336">
    <property type="protein sequence ID" value="CCD51135.1"/>
    <property type="molecule type" value="Genomic_DNA"/>
</dbReference>
<sequence>MASKMQKKQRTPKREIDFYPVDISQKKHYSLEGLHRRIKEH</sequence>